<feature type="compositionally biased region" description="Gly residues" evidence="8">
    <location>
        <begin position="537"/>
        <end position="548"/>
    </location>
</feature>
<evidence type="ECO:0000256" key="1">
    <source>
        <dbReference type="ARBA" id="ARBA00004651"/>
    </source>
</evidence>
<feature type="transmembrane region" description="Helical" evidence="9">
    <location>
        <begin position="402"/>
        <end position="422"/>
    </location>
</feature>
<evidence type="ECO:0000256" key="7">
    <source>
        <dbReference type="ARBA" id="ARBA00023136"/>
    </source>
</evidence>
<evidence type="ECO:0000256" key="4">
    <source>
        <dbReference type="ARBA" id="ARBA00022960"/>
    </source>
</evidence>
<feature type="transmembrane region" description="Helical" evidence="9">
    <location>
        <begin position="462"/>
        <end position="483"/>
    </location>
</feature>
<dbReference type="PANTHER" id="PTHR47019:SF1">
    <property type="entry name" value="LIPID II FLIPPASE MURJ"/>
    <property type="match status" value="1"/>
</dbReference>
<dbReference type="InterPro" id="IPR004268">
    <property type="entry name" value="MurJ"/>
</dbReference>
<evidence type="ECO:0000256" key="9">
    <source>
        <dbReference type="SAM" id="Phobius"/>
    </source>
</evidence>
<keyword evidence="11" id="KW-1185">Reference proteome</keyword>
<feature type="transmembrane region" description="Helical" evidence="9">
    <location>
        <begin position="248"/>
        <end position="269"/>
    </location>
</feature>
<dbReference type="GO" id="GO:0005886">
    <property type="term" value="C:plasma membrane"/>
    <property type="evidence" value="ECO:0007669"/>
    <property type="project" value="UniProtKB-SubCell"/>
</dbReference>
<dbReference type="GO" id="GO:0009252">
    <property type="term" value="P:peptidoglycan biosynthetic process"/>
    <property type="evidence" value="ECO:0007669"/>
    <property type="project" value="UniProtKB-KW"/>
</dbReference>
<feature type="transmembrane region" description="Helical" evidence="9">
    <location>
        <begin position="428"/>
        <end position="450"/>
    </location>
</feature>
<evidence type="ECO:0000256" key="6">
    <source>
        <dbReference type="ARBA" id="ARBA00022989"/>
    </source>
</evidence>
<keyword evidence="4" id="KW-0133">Cell shape</keyword>
<dbReference type="GO" id="GO:0015648">
    <property type="term" value="F:lipid-linked peptidoglycan transporter activity"/>
    <property type="evidence" value="ECO:0007669"/>
    <property type="project" value="TreeGrafter"/>
</dbReference>
<feature type="transmembrane region" description="Helical" evidence="9">
    <location>
        <begin position="133"/>
        <end position="157"/>
    </location>
</feature>
<dbReference type="PRINTS" id="PR01806">
    <property type="entry name" value="VIRFACTRMVIN"/>
</dbReference>
<gene>
    <name evidence="10" type="ORF">SAMN05660199_01339</name>
</gene>
<feature type="transmembrane region" description="Helical" evidence="9">
    <location>
        <begin position="169"/>
        <end position="191"/>
    </location>
</feature>
<dbReference type="PANTHER" id="PTHR47019">
    <property type="entry name" value="LIPID II FLIPPASE MURJ"/>
    <property type="match status" value="1"/>
</dbReference>
<keyword evidence="3 9" id="KW-0812">Transmembrane</keyword>
<feature type="transmembrane region" description="Helical" evidence="9">
    <location>
        <begin position="281"/>
        <end position="303"/>
    </location>
</feature>
<accession>A0A1H0GS28</accession>
<name>A0A1H0GS28_9ACTN</name>
<dbReference type="GO" id="GO:0008360">
    <property type="term" value="P:regulation of cell shape"/>
    <property type="evidence" value="ECO:0007669"/>
    <property type="project" value="UniProtKB-KW"/>
</dbReference>
<dbReference type="OrthoDB" id="4350032at2"/>
<feature type="transmembrane region" description="Helical" evidence="9">
    <location>
        <begin position="367"/>
        <end position="390"/>
    </location>
</feature>
<keyword evidence="5" id="KW-0573">Peptidoglycan synthesis</keyword>
<reference evidence="11" key="1">
    <citation type="submission" date="2016-10" db="EMBL/GenBank/DDBJ databases">
        <authorList>
            <person name="Varghese N."/>
            <person name="Submissions S."/>
        </authorList>
    </citation>
    <scope>NUCLEOTIDE SEQUENCE [LARGE SCALE GENOMIC DNA]</scope>
    <source>
        <strain evidence="11">DSM 45843</strain>
    </source>
</reference>
<evidence type="ECO:0000256" key="8">
    <source>
        <dbReference type="SAM" id="MobiDB-lite"/>
    </source>
</evidence>
<organism evidence="10 11">
    <name type="scientific">Klenkia soli</name>
    <dbReference type="NCBI Taxonomy" id="1052260"/>
    <lineage>
        <taxon>Bacteria</taxon>
        <taxon>Bacillati</taxon>
        <taxon>Actinomycetota</taxon>
        <taxon>Actinomycetes</taxon>
        <taxon>Geodermatophilales</taxon>
        <taxon>Geodermatophilaceae</taxon>
        <taxon>Klenkia</taxon>
    </lineage>
</organism>
<evidence type="ECO:0000313" key="10">
    <source>
        <dbReference type="EMBL" id="SDO09866.1"/>
    </source>
</evidence>
<sequence>MTRQQAVRGVAGAAALIAVLTVLARVAGFGRSVVFTNTVGAASTGDTYLAANNVPNIVFEVVAGGALASLVVPMLAGGIAAGDREQVRQTASALLGWALLVLTPLAVALALLARPIAGALLGDDAADPGKVDLAARFLVVFAPQVVLYGIGIVLTGVLQAHRRFAGPALAPLLSSVVVAGAYLTFAGIGGGRDVEDLSRPAELVLGVGTTLGVVALAGCLLLPLQGLRLGLRPRLRFPVGAAPAVRRLALAGVITLAGQQLVAVVAIRLANAGAVPDGTQVVYFAGMTLFLLPWAALAVPLATSAYPGLSERAAVGDDEGFRRVLAPVVVLVVALSAVAAAGLVAVSGPMARVYLASPENAASAVRLAPTIVAFVPGLLGYGLVAVLTRALYARGSWRSPTVCVAGGWLVAVVADLVLSAVLPADDRAVALALGHTTGVTVAGVGLLVVVGRTVGAAALTGLPRVAGVAVLAGLLGGAAGLAVSRALGADPVPTGGVLAAVGTGMVAGVVVLVVAGAVMMALARRPLLAAVAGLRGSGDGTPGSGTPGSGTSAGSAERSTAGEAR</sequence>
<dbReference type="InterPro" id="IPR051050">
    <property type="entry name" value="Lipid_II_flippase_MurJ/MviN"/>
</dbReference>
<keyword evidence="2" id="KW-1003">Cell membrane</keyword>
<feature type="region of interest" description="Disordered" evidence="8">
    <location>
        <begin position="537"/>
        <end position="565"/>
    </location>
</feature>
<evidence type="ECO:0000256" key="5">
    <source>
        <dbReference type="ARBA" id="ARBA00022984"/>
    </source>
</evidence>
<proteinExistence type="predicted"/>
<keyword evidence="6 9" id="KW-1133">Transmembrane helix</keyword>
<feature type="transmembrane region" description="Helical" evidence="9">
    <location>
        <begin position="495"/>
        <end position="518"/>
    </location>
</feature>
<feature type="transmembrane region" description="Helical" evidence="9">
    <location>
        <begin position="93"/>
        <end position="113"/>
    </location>
</feature>
<dbReference type="RefSeq" id="WP_091241776.1">
    <property type="nucleotide sequence ID" value="NZ_FNIR01000003.1"/>
</dbReference>
<evidence type="ECO:0000256" key="3">
    <source>
        <dbReference type="ARBA" id="ARBA00022692"/>
    </source>
</evidence>
<feature type="transmembrane region" description="Helical" evidence="9">
    <location>
        <begin position="203"/>
        <end position="227"/>
    </location>
</feature>
<dbReference type="AlphaFoldDB" id="A0A1H0GS28"/>
<dbReference type="Proteomes" id="UP000199088">
    <property type="component" value="Unassembled WGS sequence"/>
</dbReference>
<feature type="transmembrane region" description="Helical" evidence="9">
    <location>
        <begin position="57"/>
        <end position="81"/>
    </location>
</feature>
<dbReference type="Pfam" id="PF03023">
    <property type="entry name" value="MurJ"/>
    <property type="match status" value="1"/>
</dbReference>
<dbReference type="EMBL" id="FNIR01000003">
    <property type="protein sequence ID" value="SDO09866.1"/>
    <property type="molecule type" value="Genomic_DNA"/>
</dbReference>
<dbReference type="GO" id="GO:0034204">
    <property type="term" value="P:lipid translocation"/>
    <property type="evidence" value="ECO:0007669"/>
    <property type="project" value="TreeGrafter"/>
</dbReference>
<dbReference type="STRING" id="1052260.SAMN05660199_01339"/>
<comment type="subcellular location">
    <subcellularLocation>
        <location evidence="1">Cell membrane</location>
        <topology evidence="1">Multi-pass membrane protein</topology>
    </subcellularLocation>
</comment>
<keyword evidence="7 9" id="KW-0472">Membrane</keyword>
<feature type="transmembrane region" description="Helical" evidence="9">
    <location>
        <begin position="324"/>
        <end position="347"/>
    </location>
</feature>
<protein>
    <submittedName>
        <fullName evidence="10">Putative peptidoglycan lipid II flippase</fullName>
    </submittedName>
</protein>
<evidence type="ECO:0000313" key="11">
    <source>
        <dbReference type="Proteomes" id="UP000199088"/>
    </source>
</evidence>
<evidence type="ECO:0000256" key="2">
    <source>
        <dbReference type="ARBA" id="ARBA00022475"/>
    </source>
</evidence>